<dbReference type="Pfam" id="PF05183">
    <property type="entry name" value="RdRP"/>
    <property type="match status" value="1"/>
</dbReference>
<dbReference type="EMBL" id="JAKIXB020000023">
    <property type="protein sequence ID" value="KAL1598209.1"/>
    <property type="molecule type" value="Genomic_DNA"/>
</dbReference>
<keyword evidence="5" id="KW-1185">Reference proteome</keyword>
<sequence>MDIATVCADPEAFWSSLLEHPKITHVKYKDSDRLWSAKRNFENFTFKGQINLRSKRSGPIFQLDLHPILHDKSCRFQRKFGSDRFLYLNVPEFDIKNWGGGTQDDLKLVRERWDEWLHMEHKFLSRRWRVFHIEPMKNAKTKGRSAEVTHRFRIVLFATEGRGISRKHTVGEMLNWFLPFEQNMDQSFCKAYARYDLGLSRTTPTYVFKPSQIIRVRDVRADGKREATDFDDPRLKWATIPDRKVMNDGCCVMSVGAALEIWKHFKKFWGVSGPLPSAFQGRIGGAKGLWTLSAESFTKDPEHLSIWIRINDSQLKFDPHPEDHTDAFDRLRLTFEVSNHSSAPAHSELHISFIPIMADRGVPRDVIADYMSERLDADRNELLERVCDPIKLYEYVHRNSSTSRDGSEMPWQAAMPMLLEEKIKLLLESGFSPLHLQVLAKHVSRFVKKQHLLQESKLKTPLGKATYLYGVADPLGILEPGEVHVQFSSSFVDDVTDEKYLSLKGHELLVARQPAIRRSDIQKVRAVCHPDLSHLVDVVVFPSRGQFPLAEKLQGGDYDGDIFWLCWEEKLVEPFKNAPAPVQNPDPEQYGIKVDRRTLKDLSVDVSNTASIDDFLREAFVFRLAPSLLGIVTNHFEKQSYQENRLSSFRLDHISNMHDLLVDAAKSGYTFTMADWRFYLRSELKCSVNLKQPIYKDAMKACATVKDTGDVDKTREKKYKYKRENIIDYLYFEIVRSHNVETMKQLQTALSSATEADPNLLYPRQQLNDLHDPVIDEELRKVQEEMYQLYLSWNASMHKDDRTAAKEFARVVDDLYTRFTAVKPSKTDHPTIKMWLTPFLTPGSCLWDKIRASVLYARLPSLNAQTFVFQMAGDELAKIKADNFPRTRSIIADIRANMKPKPIRIPIGDDDMDEDDDVSSILEQ</sequence>
<feature type="compositionally biased region" description="Acidic residues" evidence="2">
    <location>
        <begin position="908"/>
        <end position="918"/>
    </location>
</feature>
<evidence type="ECO:0000256" key="1">
    <source>
        <dbReference type="RuleBase" id="RU363098"/>
    </source>
</evidence>
<feature type="domain" description="RDRP core" evidence="3">
    <location>
        <begin position="64"/>
        <end position="734"/>
    </location>
</feature>
<dbReference type="InterPro" id="IPR007855">
    <property type="entry name" value="RDRP"/>
</dbReference>
<proteinExistence type="inferred from homology"/>
<evidence type="ECO:0000256" key="2">
    <source>
        <dbReference type="SAM" id="MobiDB-lite"/>
    </source>
</evidence>
<dbReference type="Proteomes" id="UP001521222">
    <property type="component" value="Unassembled WGS sequence"/>
</dbReference>
<accession>A0ABR3R1B8</accession>
<protein>
    <recommendedName>
        <fullName evidence="1">RNA-dependent RNA polymerase</fullName>
        <ecNumber evidence="1">2.7.7.48</ecNumber>
    </recommendedName>
</protein>
<keyword evidence="1" id="KW-0548">Nucleotidyltransferase</keyword>
<gene>
    <name evidence="4" type="ORF">SLS59_006893</name>
</gene>
<dbReference type="EC" id="2.7.7.48" evidence="1"/>
<comment type="similarity">
    <text evidence="1">Belongs to the RdRP family.</text>
</comment>
<evidence type="ECO:0000313" key="5">
    <source>
        <dbReference type="Proteomes" id="UP001521222"/>
    </source>
</evidence>
<comment type="caution">
    <text evidence="4">The sequence shown here is derived from an EMBL/GenBank/DDBJ whole genome shotgun (WGS) entry which is preliminary data.</text>
</comment>
<feature type="region of interest" description="Disordered" evidence="2">
    <location>
        <begin position="905"/>
        <end position="924"/>
    </location>
</feature>
<organism evidence="4 5">
    <name type="scientific">Nothophoma quercina</name>
    <dbReference type="NCBI Taxonomy" id="749835"/>
    <lineage>
        <taxon>Eukaryota</taxon>
        <taxon>Fungi</taxon>
        <taxon>Dikarya</taxon>
        <taxon>Ascomycota</taxon>
        <taxon>Pezizomycotina</taxon>
        <taxon>Dothideomycetes</taxon>
        <taxon>Pleosporomycetidae</taxon>
        <taxon>Pleosporales</taxon>
        <taxon>Pleosporineae</taxon>
        <taxon>Didymellaceae</taxon>
        <taxon>Nothophoma</taxon>
    </lineage>
</organism>
<comment type="catalytic activity">
    <reaction evidence="1">
        <text>RNA(n) + a ribonucleoside 5'-triphosphate = RNA(n+1) + diphosphate</text>
        <dbReference type="Rhea" id="RHEA:21248"/>
        <dbReference type="Rhea" id="RHEA-COMP:14527"/>
        <dbReference type="Rhea" id="RHEA-COMP:17342"/>
        <dbReference type="ChEBI" id="CHEBI:33019"/>
        <dbReference type="ChEBI" id="CHEBI:61557"/>
        <dbReference type="ChEBI" id="CHEBI:140395"/>
        <dbReference type="EC" id="2.7.7.48"/>
    </reaction>
</comment>
<dbReference type="InterPro" id="IPR057596">
    <property type="entry name" value="RDRP_core"/>
</dbReference>
<dbReference type="PANTHER" id="PTHR23079:SF55">
    <property type="entry name" value="RNA-DIRECTED RNA POLYMERASE"/>
    <property type="match status" value="1"/>
</dbReference>
<reference evidence="4 5" key="1">
    <citation type="submission" date="2024-02" db="EMBL/GenBank/DDBJ databases">
        <title>De novo assembly and annotation of 12 fungi associated with fruit tree decline syndrome in Ontario, Canada.</title>
        <authorList>
            <person name="Sulman M."/>
            <person name="Ellouze W."/>
            <person name="Ilyukhin E."/>
        </authorList>
    </citation>
    <scope>NUCLEOTIDE SEQUENCE [LARGE SCALE GENOMIC DNA]</scope>
    <source>
        <strain evidence="4 5">M97-236</strain>
    </source>
</reference>
<name>A0ABR3R1B8_9PLEO</name>
<evidence type="ECO:0000313" key="4">
    <source>
        <dbReference type="EMBL" id="KAL1598209.1"/>
    </source>
</evidence>
<dbReference type="PANTHER" id="PTHR23079">
    <property type="entry name" value="RNA-DEPENDENT RNA POLYMERASE"/>
    <property type="match status" value="1"/>
</dbReference>
<evidence type="ECO:0000259" key="3">
    <source>
        <dbReference type="Pfam" id="PF05183"/>
    </source>
</evidence>
<keyword evidence="1" id="KW-0694">RNA-binding</keyword>
<keyword evidence="1" id="KW-0696">RNA-directed RNA polymerase</keyword>
<keyword evidence="1" id="KW-0808">Transferase</keyword>